<organism evidence="7 8">
    <name type="scientific">Orbus hercynius</name>
    <dbReference type="NCBI Taxonomy" id="593135"/>
    <lineage>
        <taxon>Bacteria</taxon>
        <taxon>Pseudomonadati</taxon>
        <taxon>Pseudomonadota</taxon>
        <taxon>Gammaproteobacteria</taxon>
        <taxon>Orbales</taxon>
        <taxon>Orbaceae</taxon>
        <taxon>Orbus</taxon>
    </lineage>
</organism>
<dbReference type="GO" id="GO:0005886">
    <property type="term" value="C:plasma membrane"/>
    <property type="evidence" value="ECO:0007669"/>
    <property type="project" value="UniProtKB-SubCell"/>
</dbReference>
<comment type="subcellular location">
    <subcellularLocation>
        <location evidence="1">Cell membrane</location>
        <topology evidence="1">Multi-pass membrane protein</topology>
    </subcellularLocation>
</comment>
<dbReference type="PANTHER" id="PTHR30086:SF20">
    <property type="entry name" value="ARGININE EXPORTER PROTEIN ARGO-RELATED"/>
    <property type="match status" value="1"/>
</dbReference>
<protein>
    <submittedName>
        <fullName evidence="7">L-lysine exporter family protein LysE/ArgO</fullName>
    </submittedName>
</protein>
<evidence type="ECO:0000256" key="3">
    <source>
        <dbReference type="ARBA" id="ARBA00022692"/>
    </source>
</evidence>
<keyword evidence="5 6" id="KW-0472">Membrane</keyword>
<evidence type="ECO:0000256" key="2">
    <source>
        <dbReference type="ARBA" id="ARBA00022475"/>
    </source>
</evidence>
<feature type="transmembrane region" description="Helical" evidence="6">
    <location>
        <begin position="67"/>
        <end position="89"/>
    </location>
</feature>
<dbReference type="RefSeq" id="WP_121144340.1">
    <property type="nucleotide sequence ID" value="NZ_RBWY01000001.1"/>
</dbReference>
<gene>
    <name evidence="7" type="ORF">DES39_0675</name>
</gene>
<evidence type="ECO:0000256" key="5">
    <source>
        <dbReference type="ARBA" id="ARBA00023136"/>
    </source>
</evidence>
<evidence type="ECO:0000256" key="4">
    <source>
        <dbReference type="ARBA" id="ARBA00022989"/>
    </source>
</evidence>
<keyword evidence="2" id="KW-1003">Cell membrane</keyword>
<evidence type="ECO:0000256" key="6">
    <source>
        <dbReference type="SAM" id="Phobius"/>
    </source>
</evidence>
<sequence>MVEIYFKALLMGFGLIIALGAQNIFIIKIGLQRNNVMLASLVASLCDVTLIVVGTLFMSLLTVTIPYFLPITKWLGCAYLAFYGLMSLINSLRANPKGWDTIRSALTAPQQSIPLSAGKIIVAVLFFSYLNPHVIIDTLIILGNVGSKLPNELKGAFIAGAATASFIWFFTIGFCSQKASVFFTNVKVVKLFDFISAMIMFFIAFQLATFDVQLS</sequence>
<feature type="transmembrane region" description="Helical" evidence="6">
    <location>
        <begin position="120"/>
        <end position="143"/>
    </location>
</feature>
<dbReference type="Proteomes" id="UP000278542">
    <property type="component" value="Unassembled WGS sequence"/>
</dbReference>
<comment type="caution">
    <text evidence="7">The sequence shown here is derived from an EMBL/GenBank/DDBJ whole genome shotgun (WGS) entry which is preliminary data.</text>
</comment>
<feature type="transmembrane region" description="Helical" evidence="6">
    <location>
        <begin position="6"/>
        <end position="26"/>
    </location>
</feature>
<keyword evidence="4 6" id="KW-1133">Transmembrane helix</keyword>
<reference evidence="7 8" key="1">
    <citation type="submission" date="2018-10" db="EMBL/GenBank/DDBJ databases">
        <title>Genomic Encyclopedia of Type Strains, Phase IV (KMG-IV): sequencing the most valuable type-strain genomes for metagenomic binning, comparative biology and taxonomic classification.</title>
        <authorList>
            <person name="Goeker M."/>
        </authorList>
    </citation>
    <scope>NUCLEOTIDE SEQUENCE [LARGE SCALE GENOMIC DNA]</scope>
    <source>
        <strain evidence="7 8">DSM 22228</strain>
    </source>
</reference>
<dbReference type="Pfam" id="PF01810">
    <property type="entry name" value="LysE"/>
    <property type="match status" value="1"/>
</dbReference>
<accession>A0A495RIR7</accession>
<feature type="transmembrane region" description="Helical" evidence="6">
    <location>
        <begin position="38"/>
        <end position="61"/>
    </location>
</feature>
<dbReference type="OrthoDB" id="5638726at2"/>
<dbReference type="InterPro" id="IPR001123">
    <property type="entry name" value="LeuE-type"/>
</dbReference>
<feature type="transmembrane region" description="Helical" evidence="6">
    <location>
        <begin position="188"/>
        <end position="208"/>
    </location>
</feature>
<keyword evidence="3 6" id="KW-0812">Transmembrane</keyword>
<dbReference type="AlphaFoldDB" id="A0A495RIR7"/>
<dbReference type="EMBL" id="RBWY01000001">
    <property type="protein sequence ID" value="RKS87442.1"/>
    <property type="molecule type" value="Genomic_DNA"/>
</dbReference>
<name>A0A495RIR7_9GAMM</name>
<proteinExistence type="predicted"/>
<evidence type="ECO:0000256" key="1">
    <source>
        <dbReference type="ARBA" id="ARBA00004651"/>
    </source>
</evidence>
<evidence type="ECO:0000313" key="7">
    <source>
        <dbReference type="EMBL" id="RKS87442.1"/>
    </source>
</evidence>
<dbReference type="PANTHER" id="PTHR30086">
    <property type="entry name" value="ARGININE EXPORTER PROTEIN ARGO"/>
    <property type="match status" value="1"/>
</dbReference>
<feature type="transmembrane region" description="Helical" evidence="6">
    <location>
        <begin position="155"/>
        <end position="176"/>
    </location>
</feature>
<keyword evidence="8" id="KW-1185">Reference proteome</keyword>
<evidence type="ECO:0000313" key="8">
    <source>
        <dbReference type="Proteomes" id="UP000278542"/>
    </source>
</evidence>
<dbReference type="GO" id="GO:0015171">
    <property type="term" value="F:amino acid transmembrane transporter activity"/>
    <property type="evidence" value="ECO:0007669"/>
    <property type="project" value="TreeGrafter"/>
</dbReference>